<feature type="transmembrane region" description="Helical" evidence="9">
    <location>
        <begin position="473"/>
        <end position="496"/>
    </location>
</feature>
<evidence type="ECO:0000256" key="1">
    <source>
        <dbReference type="ARBA" id="ARBA00004337"/>
    </source>
</evidence>
<evidence type="ECO:0000256" key="4">
    <source>
        <dbReference type="ARBA" id="ARBA00022692"/>
    </source>
</evidence>
<evidence type="ECO:0000256" key="3">
    <source>
        <dbReference type="ARBA" id="ARBA00005227"/>
    </source>
</evidence>
<keyword evidence="7 9" id="KW-1133">Transmembrane helix</keyword>
<dbReference type="PANTHER" id="PTHR10766">
    <property type="entry name" value="TRANSMEMBRANE 9 SUPERFAMILY PROTEIN"/>
    <property type="match status" value="1"/>
</dbReference>
<dbReference type="OrthoDB" id="1666796at2759"/>
<comment type="subcellular location">
    <subcellularLocation>
        <location evidence="1">Endosome membrane</location>
        <topology evidence="1">Multi-pass membrane protein</topology>
    </subcellularLocation>
    <subcellularLocation>
        <location evidence="2">Golgi apparatus membrane</location>
        <topology evidence="2">Multi-pass membrane protein</topology>
    </subcellularLocation>
</comment>
<accession>A0A383W0E5</accession>
<dbReference type="EMBL" id="FNXT01000994">
    <property type="protein sequence ID" value="SZX70573.1"/>
    <property type="molecule type" value="Genomic_DNA"/>
</dbReference>
<keyword evidence="5 9" id="KW-0732">Signal</keyword>
<dbReference type="GO" id="GO:0010008">
    <property type="term" value="C:endosome membrane"/>
    <property type="evidence" value="ECO:0007669"/>
    <property type="project" value="UniProtKB-SubCell"/>
</dbReference>
<feature type="transmembrane region" description="Helical" evidence="9">
    <location>
        <begin position="442"/>
        <end position="461"/>
    </location>
</feature>
<name>A0A383W0E5_TETOB</name>
<comment type="similarity">
    <text evidence="3 9">Belongs to the nonaspanin (TM9SF) (TC 9.A.2) family.</text>
</comment>
<organism evidence="10 11">
    <name type="scientific">Tetradesmus obliquus</name>
    <name type="common">Green alga</name>
    <name type="synonym">Acutodesmus obliquus</name>
    <dbReference type="NCBI Taxonomy" id="3088"/>
    <lineage>
        <taxon>Eukaryota</taxon>
        <taxon>Viridiplantae</taxon>
        <taxon>Chlorophyta</taxon>
        <taxon>core chlorophytes</taxon>
        <taxon>Chlorophyceae</taxon>
        <taxon>CS clade</taxon>
        <taxon>Sphaeropleales</taxon>
        <taxon>Scenedesmaceae</taxon>
        <taxon>Tetradesmus</taxon>
    </lineage>
</organism>
<feature type="transmembrane region" description="Helical" evidence="9">
    <location>
        <begin position="400"/>
        <end position="422"/>
    </location>
</feature>
<gene>
    <name evidence="10" type="ORF">BQ4739_LOCUS10774</name>
</gene>
<keyword evidence="4 9" id="KW-0812">Transmembrane</keyword>
<feature type="transmembrane region" description="Helical" evidence="9">
    <location>
        <begin position="554"/>
        <end position="584"/>
    </location>
</feature>
<evidence type="ECO:0000256" key="8">
    <source>
        <dbReference type="ARBA" id="ARBA00023136"/>
    </source>
</evidence>
<feature type="chain" id="PRO_5016482145" description="Transmembrane 9 superfamily member" evidence="9">
    <location>
        <begin position="23"/>
        <end position="666"/>
    </location>
</feature>
<dbReference type="GO" id="GO:0072657">
    <property type="term" value="P:protein localization to membrane"/>
    <property type="evidence" value="ECO:0007669"/>
    <property type="project" value="TreeGrafter"/>
</dbReference>
<keyword evidence="6" id="KW-0967">Endosome</keyword>
<feature type="transmembrane region" description="Helical" evidence="9">
    <location>
        <begin position="344"/>
        <end position="368"/>
    </location>
</feature>
<reference evidence="10 11" key="1">
    <citation type="submission" date="2016-10" db="EMBL/GenBank/DDBJ databases">
        <authorList>
            <person name="Cai Z."/>
        </authorList>
    </citation>
    <scope>NUCLEOTIDE SEQUENCE [LARGE SCALE GENOMIC DNA]</scope>
</reference>
<feature type="transmembrane region" description="Helical" evidence="9">
    <location>
        <begin position="627"/>
        <end position="656"/>
    </location>
</feature>
<feature type="transmembrane region" description="Helical" evidence="9">
    <location>
        <begin position="278"/>
        <end position="300"/>
    </location>
</feature>
<feature type="signal peptide" evidence="9">
    <location>
        <begin position="1"/>
        <end position="22"/>
    </location>
</feature>
<sequence>MAWQQVLALLLLVGCSAQVAQSFYLPGVAPQDFKKGDAIYLKVNKLSSIRTQLPYQYYSLPYCRPEKIVPFAENLGEVLRGDRIENSLYQIHMRVDEQCKVLCRIESLSEAQADAFIAKVDDDYKVNMILDNLPVAMVKILKDESGRQLKAYERGFYVGFKATIEGQKDIKFFLHNHLRFNILYNRDAATDLSRIVGFEVEAFSVNHQYEKPWDPKAPVLKTCNPNRMVAVSHTQPPQPVETGAEVIFTYDVKFTQSEIRWASRWDTYLQMTDDQIHWFSIVNSVMIVLFLSGMVAMIMVRTLYRDIAKYNALEAQEEAAEETGWKLVHGDVFRPPENASLLSTYVGVGVQIFGMLLVTTFFALLGFLSPSNRGGLMTAMVLMFVCMGVVAGYRGVAGSVGGGCACVLMFVCMGVVAGYSAARLYKTFRGDQWKKMTMRTALLFPGTVFGVFFVLDLVIWGQKSSGAVPFGTLVALCFLWFGVSVPLVFVGSYYGFKQPAAEDPVRTNKIPRQIPEQPWYMHPVFSCLVGGVLPFGAVFIELFFILTSVWLHQFYYLFGFLALVFVILCLTCAEITIVLCYFQLCSEDYNWWWRSYFTSGSSALYLFAYSAFYFYSKLDITKFIPMLLYFTYMATISYGFFCLTGTIGFYACYWFTRKIYGAIKID</sequence>
<dbReference type="InterPro" id="IPR004240">
    <property type="entry name" value="EMP70"/>
</dbReference>
<dbReference type="Proteomes" id="UP000256970">
    <property type="component" value="Unassembled WGS sequence"/>
</dbReference>
<keyword evidence="8 9" id="KW-0472">Membrane</keyword>
<evidence type="ECO:0000256" key="6">
    <source>
        <dbReference type="ARBA" id="ARBA00022753"/>
    </source>
</evidence>
<evidence type="ECO:0000313" key="10">
    <source>
        <dbReference type="EMBL" id="SZX70573.1"/>
    </source>
</evidence>
<dbReference type="PANTHER" id="PTHR10766:SF111">
    <property type="entry name" value="TRANSMEMBRANE 9 SUPERFAMILY MEMBER 2"/>
    <property type="match status" value="1"/>
</dbReference>
<protein>
    <recommendedName>
        <fullName evidence="9">Transmembrane 9 superfamily member</fullName>
    </recommendedName>
</protein>
<evidence type="ECO:0000256" key="5">
    <source>
        <dbReference type="ARBA" id="ARBA00022729"/>
    </source>
</evidence>
<evidence type="ECO:0000313" key="11">
    <source>
        <dbReference type="Proteomes" id="UP000256970"/>
    </source>
</evidence>
<feature type="transmembrane region" description="Helical" evidence="9">
    <location>
        <begin position="596"/>
        <end position="615"/>
    </location>
</feature>
<feature type="transmembrane region" description="Helical" evidence="9">
    <location>
        <begin position="523"/>
        <end position="547"/>
    </location>
</feature>
<proteinExistence type="inferred from homology"/>
<evidence type="ECO:0000256" key="7">
    <source>
        <dbReference type="ARBA" id="ARBA00022989"/>
    </source>
</evidence>
<dbReference type="GO" id="GO:0000139">
    <property type="term" value="C:Golgi membrane"/>
    <property type="evidence" value="ECO:0007669"/>
    <property type="project" value="UniProtKB-SubCell"/>
</dbReference>
<keyword evidence="11" id="KW-1185">Reference proteome</keyword>
<feature type="transmembrane region" description="Helical" evidence="9">
    <location>
        <begin position="374"/>
        <end position="393"/>
    </location>
</feature>
<evidence type="ECO:0000256" key="2">
    <source>
        <dbReference type="ARBA" id="ARBA00004653"/>
    </source>
</evidence>
<dbReference type="AlphaFoldDB" id="A0A383W0E5"/>
<evidence type="ECO:0000256" key="9">
    <source>
        <dbReference type="RuleBase" id="RU363079"/>
    </source>
</evidence>
<dbReference type="Pfam" id="PF02990">
    <property type="entry name" value="EMP70"/>
    <property type="match status" value="2"/>
</dbReference>